<evidence type="ECO:0000313" key="5">
    <source>
        <dbReference type="Proteomes" id="UP001059844"/>
    </source>
</evidence>
<dbReference type="Pfam" id="PF04773">
    <property type="entry name" value="FecR"/>
    <property type="match status" value="1"/>
</dbReference>
<dbReference type="RefSeq" id="WP_256549855.1">
    <property type="nucleotide sequence ID" value="NZ_CP101751.1"/>
</dbReference>
<evidence type="ECO:0000313" key="4">
    <source>
        <dbReference type="EMBL" id="UUC44185.1"/>
    </source>
</evidence>
<proteinExistence type="predicted"/>
<dbReference type="Gene3D" id="3.55.50.30">
    <property type="match status" value="1"/>
</dbReference>
<evidence type="ECO:0000256" key="1">
    <source>
        <dbReference type="SAM" id="Phobius"/>
    </source>
</evidence>
<keyword evidence="5" id="KW-1185">Reference proteome</keyword>
<dbReference type="PANTHER" id="PTHR30273">
    <property type="entry name" value="PERIPLASMIC SIGNAL SENSOR AND SIGMA FACTOR ACTIVATOR FECR-RELATED"/>
    <property type="match status" value="1"/>
</dbReference>
<dbReference type="Pfam" id="PF16344">
    <property type="entry name" value="FecR_C"/>
    <property type="match status" value="1"/>
</dbReference>
<feature type="domain" description="FecR protein" evidence="2">
    <location>
        <begin position="145"/>
        <end position="242"/>
    </location>
</feature>
<keyword evidence="1" id="KW-0472">Membrane</keyword>
<dbReference type="InterPro" id="IPR012373">
    <property type="entry name" value="Ferrdict_sens_TM"/>
</dbReference>
<accession>A0ABY5IN18</accession>
<feature type="transmembrane region" description="Helical" evidence="1">
    <location>
        <begin position="50"/>
        <end position="68"/>
    </location>
</feature>
<dbReference type="EMBL" id="CP101751">
    <property type="protein sequence ID" value="UUC44185.1"/>
    <property type="molecule type" value="Genomic_DNA"/>
</dbReference>
<dbReference type="Proteomes" id="UP001059844">
    <property type="component" value="Chromosome"/>
</dbReference>
<feature type="domain" description="Protein FecR C-terminal" evidence="3">
    <location>
        <begin position="286"/>
        <end position="349"/>
    </location>
</feature>
<name>A0ABY5IN18_9FLAO</name>
<keyword evidence="1" id="KW-0812">Transmembrane</keyword>
<evidence type="ECO:0000259" key="3">
    <source>
        <dbReference type="Pfam" id="PF16344"/>
    </source>
</evidence>
<evidence type="ECO:0000259" key="2">
    <source>
        <dbReference type="Pfam" id="PF04773"/>
    </source>
</evidence>
<dbReference type="InterPro" id="IPR006860">
    <property type="entry name" value="FecR"/>
</dbReference>
<gene>
    <name evidence="4" type="ORF">NOX80_11125</name>
</gene>
<dbReference type="PANTHER" id="PTHR30273:SF2">
    <property type="entry name" value="PROTEIN FECR"/>
    <property type="match status" value="1"/>
</dbReference>
<sequence>MRNLIISTPLDDDDTLATNPARAEKLGDLYLGIKQHIFVEKQKQAVWKKVIAIAAILLAIATSAAYFLRSKDVLNNKPAIASFDDVKPGKNAATLTLSNGKQIILSDQGIGELANEPGISISKNANGVLVYKIEASGEATEKNNTLTTTQGETYQVILPDNSKVWLNAASSLTYAASLGSRYQTRTVKLSGEAYFEVAHDKTRPFIVKTTQQEVKVLGTHFNVNSYGDNGQTITSLAEGSVQVQPALHSLFAKILKPGQKSVLGKSAINIAAANLETDLAWKNGLFTFDEATVPEVMQQISRWYNIDVRYNTAIPNERISGGISRQSDLKMVLKMLELIKINYKIENNEKGRKTLVIL</sequence>
<dbReference type="Gene3D" id="2.60.120.1440">
    <property type="match status" value="1"/>
</dbReference>
<organism evidence="4 5">
    <name type="scientific">Flavobacterium cerinum</name>
    <dbReference type="NCBI Taxonomy" id="2502784"/>
    <lineage>
        <taxon>Bacteria</taxon>
        <taxon>Pseudomonadati</taxon>
        <taxon>Bacteroidota</taxon>
        <taxon>Flavobacteriia</taxon>
        <taxon>Flavobacteriales</taxon>
        <taxon>Flavobacteriaceae</taxon>
        <taxon>Flavobacterium</taxon>
    </lineage>
</organism>
<keyword evidence="1" id="KW-1133">Transmembrane helix</keyword>
<reference evidence="4" key="1">
    <citation type="submission" date="2022-07" db="EMBL/GenBank/DDBJ databases">
        <title>Isolation, identification, and degradation of a PFOSA degrading strain from sewage treatment plant.</title>
        <authorList>
            <person name="Zhang L."/>
            <person name="Huo Y."/>
        </authorList>
    </citation>
    <scope>NUCLEOTIDE SEQUENCE</scope>
    <source>
        <strain evidence="4">C1</strain>
    </source>
</reference>
<protein>
    <submittedName>
        <fullName evidence="4">FecR domain-containing protein</fullName>
    </submittedName>
</protein>
<dbReference type="InterPro" id="IPR032508">
    <property type="entry name" value="FecR_C"/>
</dbReference>